<dbReference type="EMBL" id="JBHTBW010000083">
    <property type="protein sequence ID" value="MFC7443292.1"/>
    <property type="molecule type" value="Genomic_DNA"/>
</dbReference>
<sequence>MIAQQLDLFSQSAPESEPAPEPKPKRKRKKKPTGPDAYLENENPMVRKYGLTWNGAGCGVVRKGQKPCKYFDQETGQCILRNKEHWRMRGEHDRRWDACGLYQPNKGE</sequence>
<dbReference type="RefSeq" id="WP_379867621.1">
    <property type="nucleotide sequence ID" value="NZ_JBHTBW010000083.1"/>
</dbReference>
<dbReference type="Proteomes" id="UP001596500">
    <property type="component" value="Unassembled WGS sequence"/>
</dbReference>
<protein>
    <submittedName>
        <fullName evidence="2">Uncharacterized protein</fullName>
    </submittedName>
</protein>
<comment type="caution">
    <text evidence="2">The sequence shown here is derived from an EMBL/GenBank/DDBJ whole genome shotgun (WGS) entry which is preliminary data.</text>
</comment>
<organism evidence="2 3">
    <name type="scientific">Laceyella putida</name>
    <dbReference type="NCBI Taxonomy" id="110101"/>
    <lineage>
        <taxon>Bacteria</taxon>
        <taxon>Bacillati</taxon>
        <taxon>Bacillota</taxon>
        <taxon>Bacilli</taxon>
        <taxon>Bacillales</taxon>
        <taxon>Thermoactinomycetaceae</taxon>
        <taxon>Laceyella</taxon>
    </lineage>
</organism>
<evidence type="ECO:0000313" key="3">
    <source>
        <dbReference type="Proteomes" id="UP001596500"/>
    </source>
</evidence>
<evidence type="ECO:0000313" key="2">
    <source>
        <dbReference type="EMBL" id="MFC7443292.1"/>
    </source>
</evidence>
<evidence type="ECO:0000256" key="1">
    <source>
        <dbReference type="SAM" id="MobiDB-lite"/>
    </source>
</evidence>
<reference evidence="3" key="1">
    <citation type="journal article" date="2019" name="Int. J. Syst. Evol. Microbiol.">
        <title>The Global Catalogue of Microorganisms (GCM) 10K type strain sequencing project: providing services to taxonomists for standard genome sequencing and annotation.</title>
        <authorList>
            <consortium name="The Broad Institute Genomics Platform"/>
            <consortium name="The Broad Institute Genome Sequencing Center for Infectious Disease"/>
            <person name="Wu L."/>
            <person name="Ma J."/>
        </authorList>
    </citation>
    <scope>NUCLEOTIDE SEQUENCE [LARGE SCALE GENOMIC DNA]</scope>
    <source>
        <strain evidence="3">CGMCC 1.12942</strain>
    </source>
</reference>
<proteinExistence type="predicted"/>
<gene>
    <name evidence="2" type="ORF">ACFQNG_19690</name>
</gene>
<name>A0ABW2RQJ5_9BACL</name>
<keyword evidence="3" id="KW-1185">Reference proteome</keyword>
<feature type="region of interest" description="Disordered" evidence="1">
    <location>
        <begin position="1"/>
        <end position="42"/>
    </location>
</feature>
<accession>A0ABW2RQJ5</accession>